<dbReference type="Pfam" id="PF01882">
    <property type="entry name" value="DUF58"/>
    <property type="match status" value="1"/>
</dbReference>
<evidence type="ECO:0000256" key="1">
    <source>
        <dbReference type="SAM" id="Phobius"/>
    </source>
</evidence>
<dbReference type="EMBL" id="QFVR01000019">
    <property type="protein sequence ID" value="PWI24591.1"/>
    <property type="molecule type" value="Genomic_DNA"/>
</dbReference>
<reference evidence="3 4" key="1">
    <citation type="submission" date="2018-05" db="EMBL/GenBank/DDBJ databases">
        <title>Kurthia sibirica genome sequence.</title>
        <authorList>
            <person name="Maclea K.S."/>
            <person name="Goen A.E."/>
        </authorList>
    </citation>
    <scope>NUCLEOTIDE SEQUENCE [LARGE SCALE GENOMIC DNA]</scope>
    <source>
        <strain evidence="3 4">ATCC 49154</strain>
    </source>
</reference>
<keyword evidence="1" id="KW-0472">Membrane</keyword>
<feature type="domain" description="DUF58" evidence="2">
    <location>
        <begin position="207"/>
        <end position="368"/>
    </location>
</feature>
<gene>
    <name evidence="3" type="ORF">DEX24_12880</name>
</gene>
<accession>A0A2U3AJE8</accession>
<feature type="transmembrane region" description="Helical" evidence="1">
    <location>
        <begin position="37"/>
        <end position="56"/>
    </location>
</feature>
<name>A0A2U3AJE8_9BACL</name>
<dbReference type="Proteomes" id="UP000245938">
    <property type="component" value="Unassembled WGS sequence"/>
</dbReference>
<dbReference type="AlphaFoldDB" id="A0A2U3AJE8"/>
<dbReference type="OrthoDB" id="140416at2"/>
<protein>
    <submittedName>
        <fullName evidence="3">DUF58 domain-containing protein</fullName>
    </submittedName>
</protein>
<sequence>MNSKLQRVTSSFVRLLLVVLLLAVALLFAIIQGGFVLWFVFFMLAPFVLYSVFLFLTPINDMTIIRQAPTGRLQQGQDIKLKVTLQRKSFMPILFIVVQEMQPKGVFSQLEQQMMRKIVPIGFKRQVNWYYHIPNLPRGKQELVGIQVTIVDFLGWVRKTNYVTAPITLIVYPKIVPLHFDRLISHDQGQFSQAQKPQIQQSTMVSSVREYSPGDRMSWIHWKSFAKTGDLQTKEFEQQQNEDACIVLDGLNGPRFEGQVSLTASILNAVSKQQERVSFLSAGQQHVFFEGIESQQELQKALLHLAVIKPGNFHAVHKYAQDQALRSAKTIVFITSALTEEWLEVLARLVKKSNSIIVYIVRRDTQELFAEDIAIEEQAKVRGIIVHTIYEGDFSSYGKEDRK</sequence>
<dbReference type="PANTHER" id="PTHR34351">
    <property type="entry name" value="SLR1927 PROTEIN-RELATED"/>
    <property type="match status" value="1"/>
</dbReference>
<proteinExistence type="predicted"/>
<comment type="caution">
    <text evidence="3">The sequence shown here is derived from an EMBL/GenBank/DDBJ whole genome shotgun (WGS) entry which is preliminary data.</text>
</comment>
<feature type="transmembrane region" description="Helical" evidence="1">
    <location>
        <begin position="12"/>
        <end position="31"/>
    </location>
</feature>
<keyword evidence="1" id="KW-0812">Transmembrane</keyword>
<evidence type="ECO:0000259" key="2">
    <source>
        <dbReference type="Pfam" id="PF01882"/>
    </source>
</evidence>
<evidence type="ECO:0000313" key="3">
    <source>
        <dbReference type="EMBL" id="PWI24591.1"/>
    </source>
</evidence>
<keyword evidence="1" id="KW-1133">Transmembrane helix</keyword>
<dbReference type="RefSeq" id="WP_109306818.1">
    <property type="nucleotide sequence ID" value="NZ_BJUF01000010.1"/>
</dbReference>
<organism evidence="3 4">
    <name type="scientific">Kurthia sibirica</name>
    <dbReference type="NCBI Taxonomy" id="202750"/>
    <lineage>
        <taxon>Bacteria</taxon>
        <taxon>Bacillati</taxon>
        <taxon>Bacillota</taxon>
        <taxon>Bacilli</taxon>
        <taxon>Bacillales</taxon>
        <taxon>Caryophanaceae</taxon>
        <taxon>Kurthia</taxon>
    </lineage>
</organism>
<keyword evidence="4" id="KW-1185">Reference proteome</keyword>
<dbReference type="PANTHER" id="PTHR34351:SF2">
    <property type="entry name" value="DUF58 DOMAIN-CONTAINING PROTEIN"/>
    <property type="match status" value="1"/>
</dbReference>
<dbReference type="InterPro" id="IPR002881">
    <property type="entry name" value="DUF58"/>
</dbReference>
<evidence type="ECO:0000313" key="4">
    <source>
        <dbReference type="Proteomes" id="UP000245938"/>
    </source>
</evidence>